<dbReference type="AlphaFoldDB" id="A0A7W7H4L5"/>
<proteinExistence type="predicted"/>
<comment type="caution">
    <text evidence="2">The sequence shown here is derived from an EMBL/GenBank/DDBJ whole genome shotgun (WGS) entry which is preliminary data.</text>
</comment>
<reference evidence="2 3" key="1">
    <citation type="submission" date="2020-08" db="EMBL/GenBank/DDBJ databases">
        <title>Sequencing the genomes of 1000 actinobacteria strains.</title>
        <authorList>
            <person name="Klenk H.-P."/>
        </authorList>
    </citation>
    <scope>NUCLEOTIDE SEQUENCE [LARGE SCALE GENOMIC DNA]</scope>
    <source>
        <strain evidence="2 3">DSM 45809</strain>
    </source>
</reference>
<accession>A0A7W7H4L5</accession>
<dbReference type="RefSeq" id="WP_185044130.1">
    <property type="nucleotide sequence ID" value="NZ_BAABFG010000005.1"/>
</dbReference>
<sequence>MSMLVAAATFIAEGAFAAPATASSSFTFDASPEPVKKGAYVTLSGRGVADAEIDFYFKADGKSTWVYQNYTRTASDGRYSRRQAQNNSGTWKAVEWYGEDAQGPSRTDHVQVRGVQLPGVVTHYGGYYATVKPSSFDPSTTTPWWFTGVRWTRLTATAGAAVGTMHVNDCEPDCADGKYRTERVTLTFRRVRSHHGAPVFTEFRVDNDPYWTPLTPNN</sequence>
<dbReference type="Proteomes" id="UP000546162">
    <property type="component" value="Unassembled WGS sequence"/>
</dbReference>
<keyword evidence="1" id="KW-0732">Signal</keyword>
<protein>
    <submittedName>
        <fullName evidence="2">Uncharacterized protein</fullName>
    </submittedName>
</protein>
<dbReference type="EMBL" id="JACHNB010000001">
    <property type="protein sequence ID" value="MBB4743891.1"/>
    <property type="molecule type" value="Genomic_DNA"/>
</dbReference>
<name>A0A7W7H4L5_9ACTN</name>
<gene>
    <name evidence="2" type="ORF">BJY16_007350</name>
</gene>
<keyword evidence="3" id="KW-1185">Reference proteome</keyword>
<feature type="chain" id="PRO_5030573911" evidence="1">
    <location>
        <begin position="18"/>
        <end position="218"/>
    </location>
</feature>
<evidence type="ECO:0000313" key="3">
    <source>
        <dbReference type="Proteomes" id="UP000546162"/>
    </source>
</evidence>
<feature type="signal peptide" evidence="1">
    <location>
        <begin position="1"/>
        <end position="17"/>
    </location>
</feature>
<organism evidence="2 3">
    <name type="scientific">Actinoplanes octamycinicus</name>
    <dbReference type="NCBI Taxonomy" id="135948"/>
    <lineage>
        <taxon>Bacteria</taxon>
        <taxon>Bacillati</taxon>
        <taxon>Actinomycetota</taxon>
        <taxon>Actinomycetes</taxon>
        <taxon>Micromonosporales</taxon>
        <taxon>Micromonosporaceae</taxon>
        <taxon>Actinoplanes</taxon>
    </lineage>
</organism>
<evidence type="ECO:0000256" key="1">
    <source>
        <dbReference type="SAM" id="SignalP"/>
    </source>
</evidence>
<evidence type="ECO:0000313" key="2">
    <source>
        <dbReference type="EMBL" id="MBB4743891.1"/>
    </source>
</evidence>